<keyword evidence="1" id="KW-0805">Transcription regulation</keyword>
<dbReference type="EMBL" id="CP046172">
    <property type="protein sequence ID" value="QIS16685.1"/>
    <property type="molecule type" value="Genomic_DNA"/>
</dbReference>
<evidence type="ECO:0000313" key="6">
    <source>
        <dbReference type="Proteomes" id="UP000503540"/>
    </source>
</evidence>
<evidence type="ECO:0000256" key="1">
    <source>
        <dbReference type="ARBA" id="ARBA00023015"/>
    </source>
</evidence>
<dbReference type="InterPro" id="IPR041916">
    <property type="entry name" value="Anti_sigma_zinc_sf"/>
</dbReference>
<dbReference type="AlphaFoldDB" id="A0A6G9YTM3"/>
<feature type="domain" description="Putative zinc-finger" evidence="4">
    <location>
        <begin position="21"/>
        <end position="45"/>
    </location>
</feature>
<protein>
    <submittedName>
        <fullName evidence="5">Zf-HC2 domain-containing protein</fullName>
    </submittedName>
</protein>
<dbReference type="Pfam" id="PF13490">
    <property type="entry name" value="zf-HC2"/>
    <property type="match status" value="1"/>
</dbReference>
<feature type="transmembrane region" description="Helical" evidence="3">
    <location>
        <begin position="100"/>
        <end position="121"/>
    </location>
</feature>
<dbReference type="Proteomes" id="UP000503540">
    <property type="component" value="Chromosome"/>
</dbReference>
<keyword evidence="6" id="KW-1185">Reference proteome</keyword>
<keyword evidence="3" id="KW-0472">Membrane</keyword>
<dbReference type="RefSeq" id="WP_167478719.1">
    <property type="nucleotide sequence ID" value="NZ_CP046172.1"/>
</dbReference>
<gene>
    <name evidence="5" type="ORF">F5544_44410</name>
</gene>
<dbReference type="InterPro" id="IPR027383">
    <property type="entry name" value="Znf_put"/>
</dbReference>
<keyword evidence="3" id="KW-0812">Transmembrane</keyword>
<dbReference type="Gene3D" id="1.10.10.1320">
    <property type="entry name" value="Anti-sigma factor, zinc-finger domain"/>
    <property type="match status" value="1"/>
</dbReference>
<evidence type="ECO:0000256" key="2">
    <source>
        <dbReference type="ARBA" id="ARBA00023163"/>
    </source>
</evidence>
<proteinExistence type="predicted"/>
<evidence type="ECO:0000256" key="3">
    <source>
        <dbReference type="SAM" id="Phobius"/>
    </source>
</evidence>
<organism evidence="5 6">
    <name type="scientific">Nocardia arthritidis</name>
    <dbReference type="NCBI Taxonomy" id="228602"/>
    <lineage>
        <taxon>Bacteria</taxon>
        <taxon>Bacillati</taxon>
        <taxon>Actinomycetota</taxon>
        <taxon>Actinomycetes</taxon>
        <taxon>Mycobacteriales</taxon>
        <taxon>Nocardiaceae</taxon>
        <taxon>Nocardia</taxon>
    </lineage>
</organism>
<keyword evidence="2" id="KW-0804">Transcription</keyword>
<keyword evidence="3" id="KW-1133">Transmembrane helix</keyword>
<reference evidence="5 6" key="1">
    <citation type="journal article" date="2019" name="ACS Chem. Biol.">
        <title>Identification and Mobilization of a Cryptic Antibiotic Biosynthesis Gene Locus from a Human-Pathogenic Nocardia Isolate.</title>
        <authorList>
            <person name="Herisse M."/>
            <person name="Ishida K."/>
            <person name="Porter J.L."/>
            <person name="Howden B."/>
            <person name="Hertweck C."/>
            <person name="Stinear T.P."/>
            <person name="Pidot S.J."/>
        </authorList>
    </citation>
    <scope>NUCLEOTIDE SEQUENCE [LARGE SCALE GENOMIC DNA]</scope>
    <source>
        <strain evidence="5 6">AUSMDU00012717</strain>
    </source>
</reference>
<sequence>MTDIATGRDAGDRYLTWDAPYVLGSLTRSERKEYEEHLAGCPDCRAGVAELAALPGMLSLVETDTALAMIEPAERAEPPVPELLPRLTAAAERSRKRGRWVTIGSAIAAAAAAVTISVPVATTLAGSHGSGSEQVFAERSMQPVEPNPVTASVKIIPYEGKTRVVMTCEYGRSDQQYSWNLALFVVTSDGQTETLGQWPAGPGTELTIDRVVDAQPDHIRTVYIKQLGTDKTLLSATI</sequence>
<accession>A0A6G9YTM3</accession>
<name>A0A6G9YTM3_9NOCA</name>
<evidence type="ECO:0000259" key="4">
    <source>
        <dbReference type="Pfam" id="PF13490"/>
    </source>
</evidence>
<evidence type="ECO:0000313" key="5">
    <source>
        <dbReference type="EMBL" id="QIS16685.1"/>
    </source>
</evidence>
<dbReference type="KEGG" id="nah:F5544_44410"/>